<dbReference type="EMBL" id="KN714687">
    <property type="protein sequence ID" value="KUI56204.1"/>
    <property type="molecule type" value="Genomic_DNA"/>
</dbReference>
<dbReference type="PANTHER" id="PTHR12149">
    <property type="entry name" value="FRUCTOSAMINE 3 KINASE-RELATED PROTEIN"/>
    <property type="match status" value="1"/>
</dbReference>
<dbReference type="PANTHER" id="PTHR12149:SF8">
    <property type="entry name" value="PROTEIN-RIBULOSAMINE 3-KINASE"/>
    <property type="match status" value="1"/>
</dbReference>
<dbReference type="Gene3D" id="3.90.1200.10">
    <property type="match status" value="1"/>
</dbReference>
<proteinExistence type="predicted"/>
<reference evidence="4" key="1">
    <citation type="submission" date="2014-12" db="EMBL/GenBank/DDBJ databases">
        <title>Genome Sequence of Valsa Canker Pathogens Uncovers a Specific Adaption of Colonization on Woody Bark.</title>
        <authorList>
            <person name="Yin Z."/>
            <person name="Liu H."/>
            <person name="Gao X."/>
            <person name="Li Z."/>
            <person name="Song N."/>
            <person name="Ke X."/>
            <person name="Dai Q."/>
            <person name="Wu Y."/>
            <person name="Sun Y."/>
            <person name="Xu J.-R."/>
            <person name="Kang Z.K."/>
            <person name="Wang L."/>
            <person name="Huang L."/>
        </authorList>
    </citation>
    <scope>NUCLEOTIDE SEQUENCE [LARGE SCALE GENOMIC DNA]</scope>
    <source>
        <strain evidence="4">SXYL134</strain>
    </source>
</reference>
<keyword evidence="4" id="KW-1185">Reference proteome</keyword>
<name>A0A194UX53_CYTMA</name>
<dbReference type="InterPro" id="IPR016477">
    <property type="entry name" value="Fructo-/Ketosamine-3-kinase"/>
</dbReference>
<evidence type="ECO:0000256" key="1">
    <source>
        <dbReference type="ARBA" id="ARBA00011961"/>
    </source>
</evidence>
<dbReference type="SUPFAM" id="SSF56112">
    <property type="entry name" value="Protein kinase-like (PK-like)"/>
    <property type="match status" value="1"/>
</dbReference>
<comment type="catalytic activity">
    <reaction evidence="2">
        <text>N(6)-D-ribulosyl-L-lysyl-[protein] + ATP = N(6)-(3-O-phospho-D-ribulosyl)-L-lysyl-[protein] + ADP + H(+)</text>
        <dbReference type="Rhea" id="RHEA:48432"/>
        <dbReference type="Rhea" id="RHEA-COMP:12103"/>
        <dbReference type="Rhea" id="RHEA-COMP:12104"/>
        <dbReference type="ChEBI" id="CHEBI:15378"/>
        <dbReference type="ChEBI" id="CHEBI:30616"/>
        <dbReference type="ChEBI" id="CHEBI:90418"/>
        <dbReference type="ChEBI" id="CHEBI:90420"/>
        <dbReference type="ChEBI" id="CHEBI:456216"/>
        <dbReference type="EC" id="2.7.1.172"/>
    </reaction>
    <physiologicalReaction direction="left-to-right" evidence="2">
        <dbReference type="Rhea" id="RHEA:48433"/>
    </physiologicalReaction>
</comment>
<evidence type="ECO:0000313" key="3">
    <source>
        <dbReference type="EMBL" id="KUI56204.1"/>
    </source>
</evidence>
<dbReference type="InterPro" id="IPR011009">
    <property type="entry name" value="Kinase-like_dom_sf"/>
</dbReference>
<dbReference type="OrthoDB" id="5772781at2759"/>
<dbReference type="GO" id="GO:0102193">
    <property type="term" value="F:protein-ribulosamine 3-kinase activity"/>
    <property type="evidence" value="ECO:0007669"/>
    <property type="project" value="UniProtKB-EC"/>
</dbReference>
<evidence type="ECO:0000313" key="4">
    <source>
        <dbReference type="Proteomes" id="UP000078576"/>
    </source>
</evidence>
<dbReference type="AlphaFoldDB" id="A0A194UX53"/>
<organism evidence="3 4">
    <name type="scientific">Cytospora mali</name>
    <name type="common">Apple Valsa canker fungus</name>
    <name type="synonym">Valsa mali</name>
    <dbReference type="NCBI Taxonomy" id="578113"/>
    <lineage>
        <taxon>Eukaryota</taxon>
        <taxon>Fungi</taxon>
        <taxon>Dikarya</taxon>
        <taxon>Ascomycota</taxon>
        <taxon>Pezizomycotina</taxon>
        <taxon>Sordariomycetes</taxon>
        <taxon>Sordariomycetidae</taxon>
        <taxon>Diaporthales</taxon>
        <taxon>Cytosporaceae</taxon>
        <taxon>Cytospora</taxon>
    </lineage>
</organism>
<gene>
    <name evidence="3" type="ORF">VP1G_10840</name>
</gene>
<accession>A0A194UX53</accession>
<dbReference type="Proteomes" id="UP000078576">
    <property type="component" value="Unassembled WGS sequence"/>
</dbReference>
<dbReference type="Pfam" id="PF03881">
    <property type="entry name" value="Fructosamin_kin"/>
    <property type="match status" value="1"/>
</dbReference>
<protein>
    <recommendedName>
        <fullName evidence="1">protein-ribulosamine 3-kinase</fullName>
        <ecNumber evidence="1">2.7.1.172</ecNumber>
    </recommendedName>
</protein>
<sequence length="247" mass="28609">MMRGAFVGSNAIYKACPDIFPKPIGWGQYESDPKAYFVLFNFVDIVAGVPDMHAYPRRLAEMHIQGIAPDGKYGFHVEVMCAFLPIYVEKHESWEEFYTKYMQHLFIAEKRAQSEPSTEMERLTRSLFDRIIPRLIRPLETGGREIKPRLLHSNLWDGNAGVHPETEEPSIFDPSCFYGHNEFDLGPWRCPRHKTGKPYIEEYHKSFAKSAPEEDHEGQLDQRYPETYEEWATSRGETICPMKGTIA</sequence>
<evidence type="ECO:0000256" key="2">
    <source>
        <dbReference type="ARBA" id="ARBA00048655"/>
    </source>
</evidence>
<dbReference type="EC" id="2.7.1.172" evidence="1"/>